<dbReference type="EMBL" id="PYWC01000057">
    <property type="protein sequence ID" value="PWW74720.1"/>
    <property type="molecule type" value="Genomic_DNA"/>
</dbReference>
<dbReference type="PANTHER" id="PTHR24413">
    <property type="entry name" value="SPECKLE-TYPE POZ PROTEIN"/>
    <property type="match status" value="1"/>
</dbReference>
<reference evidence="2 3" key="1">
    <citation type="submission" date="2018-03" db="EMBL/GenBank/DDBJ databases">
        <title>Genomes of Pezizomycetes fungi and the evolution of truffles.</title>
        <authorList>
            <person name="Murat C."/>
            <person name="Payen T."/>
            <person name="Noel B."/>
            <person name="Kuo A."/>
            <person name="Martin F.M."/>
        </authorList>
    </citation>
    <scope>NUCLEOTIDE SEQUENCE [LARGE SCALE GENOMIC DNA]</scope>
    <source>
        <strain evidence="2">091103-1</strain>
    </source>
</reference>
<dbReference type="Pfam" id="PF00651">
    <property type="entry name" value="BTB"/>
    <property type="match status" value="1"/>
</dbReference>
<dbReference type="InterPro" id="IPR011333">
    <property type="entry name" value="SKP1/BTB/POZ_sf"/>
</dbReference>
<keyword evidence="3" id="KW-1185">Reference proteome</keyword>
<sequence length="1039" mass="118007">MALQSDRQTPISEEKNGPLEGLKWNNWIFQEGIAPLYLLFLRHLMKLHGTSGYRFWPVPPSELKNSDHISLTISTEFWKKAGESSFDLYPQIPPPLSSPRRSKLQTDENLSIKKAVFNFLSTEQSQFIVPLLMQLGITNIVTPHPTVVRGLVRATMNKTSLVLVTPVYVRDMLRNPTRCKLLQDHWKKDPGNLPSNINKLLSFLLQETTEDCLTGCSLLPLDDGSWGTFSRKSTSKIQYLTPGTPLERSILEITHGRVVFKGLEGPVIDGLLERDMNISSLSFDNIAPLCRLVESKDPQYRKAWLANIWEYFGLCVKKYPTNKDGYLRSIESLPVYCGSVVGEPDSIRFLSPLSFVSRGLPAIVDPDTLGVSALCKTLNGLILVNKAIFPTTELSTESVRSSQGARRLINAIGALPFTVPTIHSLSQVFSGVPAEGIQALSNLVFLHISDLLRGDHSTVCMLKQLPVWPVLSGPFQSAAKLKLAPHTSLVLTTMIDQTTFLRPDLASRYRDELKKLGVLQLSYLDFLNNEVGLARGYLPAENIGEYQRLIEMVYKVNPSIFRSCNLAVNGDYRFCLPSTLYDSLVPLFQAAFRDQQNSRFLHPALAGSHVWRDLLIKNVSGPTYIECARSIERRNSRTNPDDKIEFDSRVVFGHLFWDYQEMHSWTIWKALCQIRFAPVQEATTSPGQSKLRSQQRVKFWQRNKLIAISEAVDPKYEGISWGQKPVLWREMGSLALRGITSQKPMITPGTVIGHLGFLASHREEITKEELPTRISEIKKAYEYLEEKIPSYTIQESALIWLNVENEDFGRMTPETFRKSWSCTMDLCLDSNYDSGEIKRVRSFLDRFRQLLLHANVTAIIHPPSIPEPPRTQSPILQGLLDLRKQELLSDVTITAPLQTFKAHKIVLASVSDYWRAMFTSKFRESSTTEISLQDDPKTIKVLLDYIYTNNFIKPRHEENVTSQLENLLDQLEKSEKWFLPSFKHSMEHYLSDGHWIRPETVKSVLRSSTMCNANQLASVCQQYIGNNKTIVEREAPKEE</sequence>
<evidence type="ECO:0000313" key="3">
    <source>
        <dbReference type="Proteomes" id="UP000246991"/>
    </source>
</evidence>
<dbReference type="STRING" id="42249.A0A317SM32"/>
<accession>A0A317SM32</accession>
<dbReference type="AlphaFoldDB" id="A0A317SM32"/>
<feature type="domain" description="BTB" evidence="1">
    <location>
        <begin position="889"/>
        <end position="955"/>
    </location>
</feature>
<dbReference type="InterPro" id="IPR000210">
    <property type="entry name" value="BTB/POZ_dom"/>
</dbReference>
<organism evidence="2 3">
    <name type="scientific">Tuber magnatum</name>
    <name type="common">white Piedmont truffle</name>
    <dbReference type="NCBI Taxonomy" id="42249"/>
    <lineage>
        <taxon>Eukaryota</taxon>
        <taxon>Fungi</taxon>
        <taxon>Dikarya</taxon>
        <taxon>Ascomycota</taxon>
        <taxon>Pezizomycotina</taxon>
        <taxon>Pezizomycetes</taxon>
        <taxon>Pezizales</taxon>
        <taxon>Tuberaceae</taxon>
        <taxon>Tuber</taxon>
    </lineage>
</organism>
<dbReference type="SMART" id="SM00225">
    <property type="entry name" value="BTB"/>
    <property type="match status" value="1"/>
</dbReference>
<dbReference type="OrthoDB" id="6359816at2759"/>
<proteinExistence type="predicted"/>
<dbReference type="SUPFAM" id="SSF54695">
    <property type="entry name" value="POZ domain"/>
    <property type="match status" value="1"/>
</dbReference>
<gene>
    <name evidence="2" type="ORF">C7212DRAFT_298776</name>
</gene>
<dbReference type="Proteomes" id="UP000246991">
    <property type="component" value="Unassembled WGS sequence"/>
</dbReference>
<evidence type="ECO:0000259" key="1">
    <source>
        <dbReference type="PROSITE" id="PS50097"/>
    </source>
</evidence>
<protein>
    <recommendedName>
        <fullName evidence="1">BTB domain-containing protein</fullName>
    </recommendedName>
</protein>
<evidence type="ECO:0000313" key="2">
    <source>
        <dbReference type="EMBL" id="PWW74720.1"/>
    </source>
</evidence>
<dbReference type="PROSITE" id="PS50097">
    <property type="entry name" value="BTB"/>
    <property type="match status" value="1"/>
</dbReference>
<dbReference type="Gene3D" id="3.30.710.10">
    <property type="entry name" value="Potassium Channel Kv1.1, Chain A"/>
    <property type="match status" value="1"/>
</dbReference>
<comment type="caution">
    <text evidence="2">The sequence shown here is derived from an EMBL/GenBank/DDBJ whole genome shotgun (WGS) entry which is preliminary data.</text>
</comment>
<name>A0A317SM32_9PEZI</name>